<dbReference type="SUPFAM" id="SSF52540">
    <property type="entry name" value="P-loop containing nucleoside triphosphate hydrolases"/>
    <property type="match status" value="1"/>
</dbReference>
<dbReference type="EMBL" id="CP054160">
    <property type="protein sequence ID" value="QKJ59859.1"/>
    <property type="molecule type" value="Genomic_DNA"/>
</dbReference>
<dbReference type="PANTHER" id="PTHR13696:SF99">
    <property type="entry name" value="COBYRINIC ACID AC-DIAMIDE SYNTHASE"/>
    <property type="match status" value="1"/>
</dbReference>
<dbReference type="AlphaFoldDB" id="A0AAE7EJW0"/>
<name>A0AAE7EJW0_SERFO</name>
<reference evidence="2 4" key="3">
    <citation type="submission" date="2023-08" db="EMBL/GenBank/DDBJ databases">
        <title>Complete Genome and Methylome dissection of Serratia fonticola NEB369.</title>
        <authorList>
            <person name="Fomenkov A."/>
            <person name="Roberts R.D."/>
        </authorList>
    </citation>
    <scope>NUCLEOTIDE SEQUENCE [LARGE SCALE GENOMIC DNA]</scope>
    <source>
        <strain evidence="2 4">NEB369</strain>
    </source>
</reference>
<organism evidence="1 3">
    <name type="scientific">Serratia fonticola</name>
    <dbReference type="NCBI Taxonomy" id="47917"/>
    <lineage>
        <taxon>Bacteria</taxon>
        <taxon>Pseudomonadati</taxon>
        <taxon>Pseudomonadota</taxon>
        <taxon>Gammaproteobacteria</taxon>
        <taxon>Enterobacterales</taxon>
        <taxon>Yersiniaceae</taxon>
        <taxon>Serratia</taxon>
    </lineage>
</organism>
<dbReference type="Gene3D" id="3.40.50.300">
    <property type="entry name" value="P-loop containing nucleotide triphosphate hydrolases"/>
    <property type="match status" value="1"/>
</dbReference>
<proteinExistence type="predicted"/>
<evidence type="ECO:0000313" key="2">
    <source>
        <dbReference type="EMBL" id="WMT16373.1"/>
    </source>
</evidence>
<dbReference type="Pfam" id="PF06564">
    <property type="entry name" value="CBP_BcsQ"/>
    <property type="match status" value="1"/>
</dbReference>
<dbReference type="NCBIfam" id="TIGR03371">
    <property type="entry name" value="cellulose_yhjQ"/>
    <property type="match status" value="1"/>
</dbReference>
<evidence type="ECO:0000313" key="1">
    <source>
        <dbReference type="EMBL" id="QKJ59859.1"/>
    </source>
</evidence>
<evidence type="ECO:0000313" key="3">
    <source>
        <dbReference type="Proteomes" id="UP000503464"/>
    </source>
</evidence>
<dbReference type="InterPro" id="IPR050678">
    <property type="entry name" value="DNA_Partitioning_ATPase"/>
</dbReference>
<reference evidence="3" key="1">
    <citation type="submission" date="2020-03" db="EMBL/GenBank/DDBJ databases">
        <title>Genome sequences of seven Enterobacteriaceae strains isolated from Canadian wastewater treatment facilities.</title>
        <authorList>
            <person name="Huang H."/>
            <person name="Chmara J.T."/>
            <person name="Duceppe M.-O."/>
        </authorList>
    </citation>
    <scope>NUCLEOTIDE SEQUENCE [LARGE SCALE GENOMIC DNA]</scope>
    <source>
        <strain evidence="3">Biosolid 3</strain>
    </source>
</reference>
<gene>
    <name evidence="1" type="primary">bcsQ</name>
    <name evidence="1" type="ORF">G9399_18085</name>
    <name evidence="2" type="ORF">RFB13_08650</name>
</gene>
<dbReference type="InterPro" id="IPR017746">
    <property type="entry name" value="Cellulose_synthase_operon_BcsQ"/>
</dbReference>
<dbReference type="Proteomes" id="UP001235341">
    <property type="component" value="Chromosome"/>
</dbReference>
<protein>
    <submittedName>
        <fullName evidence="1">Cellulose biosynthesis protein BcsQ</fullName>
    </submittedName>
</protein>
<dbReference type="RefSeq" id="WP_065686840.1">
    <property type="nucleotide sequence ID" value="NZ_CAMKUK010000003.1"/>
</dbReference>
<keyword evidence="4" id="KW-1185">Reference proteome</keyword>
<sequence length="268" mass="29100">MPLVCVCSPKGGVGKTTVTANLAYALARSGSKVLVVDFDTQNALRLHFGVPISDNRGFVAQSASLSDWSQFILKVGPNLFVLPYGDVTDDQRLQFDDNLLNEPMFIQRGLSAVLKIPGMVVIADMPPGRNAAVQAMQAAADMRIMVLLADTASLSLLPTIEQHKFMSAPASKEVGEYYVVNQSDMRRTLSRDVTQFFEHRLQDKLLGTIHRDECVPEANASQRAIMDISPVSAAAFDIEQISKKVAVILGLSVGDGTYHHTTSIYGSS</sequence>
<dbReference type="Proteomes" id="UP000503464">
    <property type="component" value="Chromosome"/>
</dbReference>
<dbReference type="PANTHER" id="PTHR13696">
    <property type="entry name" value="P-LOOP CONTAINING NUCLEOSIDE TRIPHOSPHATE HYDROLASE"/>
    <property type="match status" value="1"/>
</dbReference>
<evidence type="ECO:0000313" key="4">
    <source>
        <dbReference type="Proteomes" id="UP001235341"/>
    </source>
</evidence>
<reference evidence="1" key="2">
    <citation type="submission" date="2022-06" db="EMBL/GenBank/DDBJ databases">
        <title>Genome sequences of seven Enterobacteriaceae strains isolated from Canadian wastewater treatment facilities.</title>
        <authorList>
            <person name="Huang H."/>
            <person name="Chmara J.T."/>
            <person name="Duceppe M.-O."/>
        </authorList>
    </citation>
    <scope>NUCLEOTIDE SEQUENCE</scope>
    <source>
        <strain evidence="1">HH13</strain>
    </source>
</reference>
<dbReference type="InterPro" id="IPR027417">
    <property type="entry name" value="P-loop_NTPase"/>
</dbReference>
<accession>A0AAE7EJW0</accession>
<dbReference type="EMBL" id="CP133586">
    <property type="protein sequence ID" value="WMT16373.1"/>
    <property type="molecule type" value="Genomic_DNA"/>
</dbReference>